<evidence type="ECO:0000313" key="2">
    <source>
        <dbReference type="Proteomes" id="UP001377567"/>
    </source>
</evidence>
<gene>
    <name evidence="1" type="ORF">DAKH74_041490</name>
</gene>
<dbReference type="EMBL" id="BTGD01000013">
    <property type="protein sequence ID" value="GMM57533.1"/>
    <property type="molecule type" value="Genomic_DNA"/>
</dbReference>
<dbReference type="Proteomes" id="UP001377567">
    <property type="component" value="Unassembled WGS sequence"/>
</dbReference>
<protein>
    <recommendedName>
        <fullName evidence="3">Cleavage/polyadenylation specificity factor A subunit C-terminal domain-containing protein</fullName>
    </recommendedName>
</protein>
<evidence type="ECO:0000313" key="1">
    <source>
        <dbReference type="EMBL" id="GMM57533.1"/>
    </source>
</evidence>
<comment type="caution">
    <text evidence="1">The sequence shown here is derived from an EMBL/GenBank/DDBJ whole genome shotgun (WGS) entry which is preliminary data.</text>
</comment>
<accession>A0AAV5S1V9</accession>
<dbReference type="AlphaFoldDB" id="A0AAV5S1V9"/>
<organism evidence="1 2">
    <name type="scientific">Maudiozyma humilis</name>
    <name type="common">Sour dough yeast</name>
    <name type="synonym">Kazachstania humilis</name>
    <dbReference type="NCBI Taxonomy" id="51915"/>
    <lineage>
        <taxon>Eukaryota</taxon>
        <taxon>Fungi</taxon>
        <taxon>Dikarya</taxon>
        <taxon>Ascomycota</taxon>
        <taxon>Saccharomycotina</taxon>
        <taxon>Saccharomycetes</taxon>
        <taxon>Saccharomycetales</taxon>
        <taxon>Saccharomycetaceae</taxon>
        <taxon>Maudiozyma</taxon>
    </lineage>
</organism>
<keyword evidence="2" id="KW-1185">Reference proteome</keyword>
<proteinExistence type="predicted"/>
<name>A0AAV5S1V9_MAUHU</name>
<sequence>MKSSKTPFKLKKVHNRSFDVCTPASYISEEQRSSDIEKDDNDIWMGRYGSNTLITNTKTLGSISISNDSLVIIEDHCIRALCRTPAGQFKVTSEVYSSPSIVQYSPTLSDSKCIVVFTTEREIIYYRLSIDASSITLRRDRQYGTRPLDFIGLPDSMLVNDVGLWLLNEKTQSAIFVSKSTNEYEQQRVSFHNFQTVVHSCIIQTSSEDVIFLFFHIDMQSTNLRLEVFEPYLTEGGDRHSAKRIHTMNLGQSGRIPSYFYQFELHSILVVNSKATMILSEYPIIRQRWTNEGLGDVENFEIVCARVIKDDYSSGITVEILKSDMTLYKGVLDDRNSIVKWEANFVIQSKVNTSFATMLRDGTVIFRDSDDLLKVSNLLVNGNLIANSVLEMNTRCHYLYERIVYYCACQRLLTQSALSHLVYGGVNLSNLKPFVETSETILKSHNCSHAANLDKIKGNIELLGYRNGILSAFDGNDIYEIGPRGATHEPSEQSQHAVNISQNGNFIYCKKDDVIFTTNVQVLSPLIGEQHVELYVHESGQVEIISFNEYDKEIKVYYNKMHEIGNTVNLVAAAAVDNVGSFVFLINEDSGLNLYYDGDLLYRNESTMNYIKEAHVLDIGFKGTNGCVALIYGDGTLLYKDLSLAKTYLKLDAKDGKCFKMIPRFIDHMMSIVYNDHDIYLISNLNFKIIRIPMSFAVHLLSVNVRPSQENTELFIVDSRKQLHVLSVHGNIEVDTQTQRTEYGKMGGVTVSICPMFDLPNELIIATHYAESRKLTTQVFDIKSRLFVPNGYTIDGIGSSIPIFQLVDGVVNHAVANLFVVYFEKSGKPFYHILGRKLGQSSLDILYESSLQSHIHSIESYILFGTTVYVRFIGTAVYSNYFAIKTNDGMVKVELTESNKNDAKDKDNFNHIVPLANSEIHQNGVTITNREKVAFARTRSNVISNVNKDIFPNRVLIKKVCQSSSAIPRPSRGIEGFELNNVPLFYESLFRSNSKKPLNEDCLSLKLDVDDSVHITHIWENMTFQPIKLCAQGLTFQSDCVIKNIIRYPGEGYLTTRVVAHDSAGKEIFYEFTPLFLVLGERTTKNLLGECRRISTGHSVSDGLPLPVELPSHKVILKSNATPDFLMHYMEVTD</sequence>
<reference evidence="1 2" key="1">
    <citation type="journal article" date="2023" name="Elife">
        <title>Identification of key yeast species and microbe-microbe interactions impacting larval growth of Drosophila in the wild.</title>
        <authorList>
            <person name="Mure A."/>
            <person name="Sugiura Y."/>
            <person name="Maeda R."/>
            <person name="Honda K."/>
            <person name="Sakurai N."/>
            <person name="Takahashi Y."/>
            <person name="Watada M."/>
            <person name="Katoh T."/>
            <person name="Gotoh A."/>
            <person name="Gotoh Y."/>
            <person name="Taniguchi I."/>
            <person name="Nakamura K."/>
            <person name="Hayashi T."/>
            <person name="Katayama T."/>
            <person name="Uemura T."/>
            <person name="Hattori Y."/>
        </authorList>
    </citation>
    <scope>NUCLEOTIDE SEQUENCE [LARGE SCALE GENOMIC DNA]</scope>
    <source>
        <strain evidence="1 2">KH-74</strain>
    </source>
</reference>
<evidence type="ECO:0008006" key="3">
    <source>
        <dbReference type="Google" id="ProtNLM"/>
    </source>
</evidence>